<evidence type="ECO:0000313" key="4">
    <source>
        <dbReference type="Proteomes" id="UP001596391"/>
    </source>
</evidence>
<proteinExistence type="predicted"/>
<evidence type="ECO:0000256" key="1">
    <source>
        <dbReference type="SAM" id="MobiDB-lite"/>
    </source>
</evidence>
<protein>
    <submittedName>
        <fullName evidence="3">VWA domain-containing protein</fullName>
    </submittedName>
</protein>
<evidence type="ECO:0000313" key="3">
    <source>
        <dbReference type="EMBL" id="MFC6644171.1"/>
    </source>
</evidence>
<feature type="chain" id="PRO_5045732270" evidence="2">
    <location>
        <begin position="24"/>
        <end position="520"/>
    </location>
</feature>
<evidence type="ECO:0000256" key="2">
    <source>
        <dbReference type="SAM" id="SignalP"/>
    </source>
</evidence>
<keyword evidence="4" id="KW-1185">Reference proteome</keyword>
<gene>
    <name evidence="3" type="ORF">ACFQBQ_00900</name>
</gene>
<feature type="region of interest" description="Disordered" evidence="1">
    <location>
        <begin position="455"/>
        <end position="474"/>
    </location>
</feature>
<dbReference type="Proteomes" id="UP001596391">
    <property type="component" value="Unassembled WGS sequence"/>
</dbReference>
<reference evidence="4" key="1">
    <citation type="journal article" date="2019" name="Int. J. Syst. Evol. Microbiol.">
        <title>The Global Catalogue of Microorganisms (GCM) 10K type strain sequencing project: providing services to taxonomists for standard genome sequencing and annotation.</title>
        <authorList>
            <consortium name="The Broad Institute Genomics Platform"/>
            <consortium name="The Broad Institute Genome Sequencing Center for Infectious Disease"/>
            <person name="Wu L."/>
            <person name="Ma J."/>
        </authorList>
    </citation>
    <scope>NUCLEOTIDE SEQUENCE [LARGE SCALE GENOMIC DNA]</scope>
    <source>
        <strain evidence="4">CGMCC 1.16026</strain>
    </source>
</reference>
<accession>A0ABW1Z658</accession>
<dbReference type="RefSeq" id="WP_263372117.1">
    <property type="nucleotide sequence ID" value="NZ_JAGSYD010000004.1"/>
</dbReference>
<dbReference type="InterPro" id="IPR017802">
    <property type="entry name" value="VWFA-rel_acidobac-type"/>
</dbReference>
<dbReference type="EMBL" id="JBHSWI010000001">
    <property type="protein sequence ID" value="MFC6644171.1"/>
    <property type="molecule type" value="Genomic_DNA"/>
</dbReference>
<sequence length="520" mass="56372">MPTIVRSLGTLLMASALAVTCRAQETKADTGAQQTPDIVVQSRLVVLDIVVTDKHGALRNDLTQADFSITEDGTPQTITHFEQPAAHQVPAGRKINSTADLERLAPQAPATIIVLDELNTSFEDMAYARFAVKKYLEGEPDALTAPTMLVAVSEKKLQVIVDYTQDRAALQAGLAKHLAHYPWNMKVGGGRMEQFAVSLGALEQVTEAAAGHPGHKNVLWIGHGFPGIDLTAQGLDQNSVGGITSGVQQALNMMRDARVTLYAIDPALMSSETGVRVTNDASGSQVGDIGSQDPFLSDVSFGKLAESSGGKLFSSRNDVDHEIARSAQYGASFYTITYRPSSASDASQRYRKIKVTLRDPSLHAGFRDGYYARDEITHESRAARSKYDLDAASENRMTYTGFHLLAVQRPNTPDQFVVGVPQMEISWSESGAMEEAHLKLVVSVFNPQGKLLQKKTEELTEHRPAESTARRDQPVRLEVQAPLAAGASRVRFILWDAASGKLGTTELHLPGTPADAPEKR</sequence>
<name>A0ABW1Z658_9BACT</name>
<dbReference type="NCBIfam" id="TIGR03436">
    <property type="entry name" value="acidobact_VWFA"/>
    <property type="match status" value="1"/>
</dbReference>
<organism evidence="3 4">
    <name type="scientific">Granulicella cerasi</name>
    <dbReference type="NCBI Taxonomy" id="741063"/>
    <lineage>
        <taxon>Bacteria</taxon>
        <taxon>Pseudomonadati</taxon>
        <taxon>Acidobacteriota</taxon>
        <taxon>Terriglobia</taxon>
        <taxon>Terriglobales</taxon>
        <taxon>Acidobacteriaceae</taxon>
        <taxon>Granulicella</taxon>
    </lineage>
</organism>
<comment type="caution">
    <text evidence="3">The sequence shown here is derived from an EMBL/GenBank/DDBJ whole genome shotgun (WGS) entry which is preliminary data.</text>
</comment>
<keyword evidence="2" id="KW-0732">Signal</keyword>
<feature type="signal peptide" evidence="2">
    <location>
        <begin position="1"/>
        <end position="23"/>
    </location>
</feature>